<accession>A0A1G7RJT9</accession>
<keyword evidence="2" id="KW-1185">Reference proteome</keyword>
<evidence type="ECO:0000313" key="1">
    <source>
        <dbReference type="EMBL" id="SDG10997.1"/>
    </source>
</evidence>
<dbReference type="Proteomes" id="UP000198748">
    <property type="component" value="Unassembled WGS sequence"/>
</dbReference>
<organism evidence="1 2">
    <name type="scientific">Dyadobacter soli</name>
    <dbReference type="NCBI Taxonomy" id="659014"/>
    <lineage>
        <taxon>Bacteria</taxon>
        <taxon>Pseudomonadati</taxon>
        <taxon>Bacteroidota</taxon>
        <taxon>Cytophagia</taxon>
        <taxon>Cytophagales</taxon>
        <taxon>Spirosomataceae</taxon>
        <taxon>Dyadobacter</taxon>
    </lineage>
</organism>
<name>A0A1G7RJT9_9BACT</name>
<reference evidence="2" key="1">
    <citation type="submission" date="2016-10" db="EMBL/GenBank/DDBJ databases">
        <authorList>
            <person name="Varghese N."/>
            <person name="Submissions S."/>
        </authorList>
    </citation>
    <scope>NUCLEOTIDE SEQUENCE [LARGE SCALE GENOMIC DNA]</scope>
    <source>
        <strain evidence="2">DSM 25329</strain>
    </source>
</reference>
<dbReference type="STRING" id="659014.SAMN04487996_11574"/>
<evidence type="ECO:0000313" key="2">
    <source>
        <dbReference type="Proteomes" id="UP000198748"/>
    </source>
</evidence>
<gene>
    <name evidence="1" type="ORF">SAMN04487996_11574</name>
</gene>
<dbReference type="AlphaFoldDB" id="A0A1G7RJT9"/>
<sequence>MKVLDKRSGKTDNITYDPKLDNLPIPKIVLEKTERARKTLEKYPAPEHLLRK</sequence>
<protein>
    <submittedName>
        <fullName evidence="1">Uncharacterized protein</fullName>
    </submittedName>
</protein>
<proteinExistence type="predicted"/>
<dbReference type="RefSeq" id="WP_176885083.1">
    <property type="nucleotide sequence ID" value="NZ_FNAN01000015.1"/>
</dbReference>
<dbReference type="EMBL" id="FNAN01000015">
    <property type="protein sequence ID" value="SDG10997.1"/>
    <property type="molecule type" value="Genomic_DNA"/>
</dbReference>